<sequence>MGKHLKNGFVASLNAIVFYLSESQSKQVKLEPHDSIRRLWTLTSTSWRIVQQTVSVDCGTNVTMLAFINAEGGTRTLFK</sequence>
<gene>
    <name evidence="1" type="ORF">OUZ56_005565</name>
</gene>
<evidence type="ECO:0000313" key="1">
    <source>
        <dbReference type="EMBL" id="KAK4003813.1"/>
    </source>
</evidence>
<comment type="caution">
    <text evidence="1">The sequence shown here is derived from an EMBL/GenBank/DDBJ whole genome shotgun (WGS) entry which is preliminary data.</text>
</comment>
<dbReference type="EMBL" id="JAOYFB010000001">
    <property type="protein sequence ID" value="KAK4003813.1"/>
    <property type="molecule type" value="Genomic_DNA"/>
</dbReference>
<organism evidence="1 2">
    <name type="scientific">Daphnia magna</name>
    <dbReference type="NCBI Taxonomy" id="35525"/>
    <lineage>
        <taxon>Eukaryota</taxon>
        <taxon>Metazoa</taxon>
        <taxon>Ecdysozoa</taxon>
        <taxon>Arthropoda</taxon>
        <taxon>Crustacea</taxon>
        <taxon>Branchiopoda</taxon>
        <taxon>Diplostraca</taxon>
        <taxon>Cladocera</taxon>
        <taxon>Anomopoda</taxon>
        <taxon>Daphniidae</taxon>
        <taxon>Daphnia</taxon>
    </lineage>
</organism>
<accession>A0ABQ9YTV1</accession>
<evidence type="ECO:0000313" key="2">
    <source>
        <dbReference type="Proteomes" id="UP001234178"/>
    </source>
</evidence>
<proteinExistence type="predicted"/>
<keyword evidence="2" id="KW-1185">Reference proteome</keyword>
<protein>
    <submittedName>
        <fullName evidence="1">Uncharacterized protein</fullName>
    </submittedName>
</protein>
<reference evidence="1 2" key="1">
    <citation type="journal article" date="2023" name="Nucleic Acids Res.">
        <title>The hologenome of Daphnia magna reveals possible DNA methylation and microbiome-mediated evolution of the host genome.</title>
        <authorList>
            <person name="Chaturvedi A."/>
            <person name="Li X."/>
            <person name="Dhandapani V."/>
            <person name="Marshall H."/>
            <person name="Kissane S."/>
            <person name="Cuenca-Cambronero M."/>
            <person name="Asole G."/>
            <person name="Calvet F."/>
            <person name="Ruiz-Romero M."/>
            <person name="Marangio P."/>
            <person name="Guigo R."/>
            <person name="Rago D."/>
            <person name="Mirbahai L."/>
            <person name="Eastwood N."/>
            <person name="Colbourne J.K."/>
            <person name="Zhou J."/>
            <person name="Mallon E."/>
            <person name="Orsini L."/>
        </authorList>
    </citation>
    <scope>NUCLEOTIDE SEQUENCE [LARGE SCALE GENOMIC DNA]</scope>
    <source>
        <strain evidence="1">LRV0_1</strain>
    </source>
</reference>
<dbReference type="Proteomes" id="UP001234178">
    <property type="component" value="Unassembled WGS sequence"/>
</dbReference>
<name>A0ABQ9YTV1_9CRUS</name>